<feature type="compositionally biased region" description="Basic and acidic residues" evidence="1">
    <location>
        <begin position="16"/>
        <end position="34"/>
    </location>
</feature>
<feature type="region of interest" description="Disordered" evidence="1">
    <location>
        <begin position="326"/>
        <end position="371"/>
    </location>
</feature>
<feature type="compositionally biased region" description="Polar residues" evidence="1">
    <location>
        <begin position="44"/>
        <end position="56"/>
    </location>
</feature>
<dbReference type="AlphaFoldDB" id="A0A6B0VCB9"/>
<protein>
    <submittedName>
        <fullName evidence="2">Uncharacterized protein</fullName>
    </submittedName>
</protein>
<feature type="compositionally biased region" description="Basic and acidic residues" evidence="1">
    <location>
        <begin position="188"/>
        <end position="204"/>
    </location>
</feature>
<feature type="compositionally biased region" description="Basic and acidic residues" evidence="1">
    <location>
        <begin position="72"/>
        <end position="88"/>
    </location>
</feature>
<name>A0A6B0VCB9_IXORI</name>
<dbReference type="EMBL" id="GIFC01016775">
    <property type="protein sequence ID" value="MXU98858.1"/>
    <property type="molecule type" value="Transcribed_RNA"/>
</dbReference>
<evidence type="ECO:0000256" key="1">
    <source>
        <dbReference type="SAM" id="MobiDB-lite"/>
    </source>
</evidence>
<evidence type="ECO:0000313" key="2">
    <source>
        <dbReference type="EMBL" id="MXU98858.1"/>
    </source>
</evidence>
<sequence>MTVTFRTVPEMGSFRRKSESRNSIHVDFSVRDGHSCNGRGGEGTVTTSGENGTGNVQSSGLSRSRSLRGQRNHHEDISNCDRPRRTWEDFSPPPLPPRKAKEDVNRKPQFSSSPTTKRVTFQIVSPLEPPAVQEPPQTEDEDTTPEDTFFTRPHRSASVDKSTKLNPAIRNGSSSPPSYGGLGTNGRIDSKDANKESRTKDSGINRRTQLGQLDKDHVVKSSSFSVMSKTFEPPSSVSDVSTDCYNVYNVRTRKISSSVTKPDVLGGRARSPLETVQTSNGSGVVIRREGQFSKLRNMSPTREAEKLIGKIISRCKSGSALGNKERKAAVETIQAPSQPQQQQQPLRTLKLTPRQQQRHSRCTKCALAQSK</sequence>
<feature type="region of interest" description="Disordered" evidence="1">
    <location>
        <begin position="1"/>
        <end position="214"/>
    </location>
</feature>
<organism evidence="2">
    <name type="scientific">Ixodes ricinus</name>
    <name type="common">Common tick</name>
    <name type="synonym">Acarus ricinus</name>
    <dbReference type="NCBI Taxonomy" id="34613"/>
    <lineage>
        <taxon>Eukaryota</taxon>
        <taxon>Metazoa</taxon>
        <taxon>Ecdysozoa</taxon>
        <taxon>Arthropoda</taxon>
        <taxon>Chelicerata</taxon>
        <taxon>Arachnida</taxon>
        <taxon>Acari</taxon>
        <taxon>Parasitiformes</taxon>
        <taxon>Ixodida</taxon>
        <taxon>Ixodoidea</taxon>
        <taxon>Ixodidae</taxon>
        <taxon>Ixodinae</taxon>
        <taxon>Ixodes</taxon>
    </lineage>
</organism>
<reference evidence="2" key="1">
    <citation type="submission" date="2019-12" db="EMBL/GenBank/DDBJ databases">
        <title>An insight into the sialome of adult female Ixodes ricinus ticks feeding for 6 days.</title>
        <authorList>
            <person name="Perner J."/>
            <person name="Ribeiro J.M.C."/>
        </authorList>
    </citation>
    <scope>NUCLEOTIDE SEQUENCE</scope>
    <source>
        <strain evidence="2">Semi-engorged</strain>
        <tissue evidence="2">Salivary glands</tissue>
    </source>
</reference>
<accession>A0A6B0VCB9</accession>
<feature type="compositionally biased region" description="Polar residues" evidence="1">
    <location>
        <begin position="108"/>
        <end position="123"/>
    </location>
</feature>
<feature type="compositionally biased region" description="Low complexity" evidence="1">
    <location>
        <begin position="334"/>
        <end position="345"/>
    </location>
</feature>
<proteinExistence type="predicted"/>